<organism evidence="1 2">
    <name type="scientific">Romanomermis culicivorax</name>
    <name type="common">Nematode worm</name>
    <dbReference type="NCBI Taxonomy" id="13658"/>
    <lineage>
        <taxon>Eukaryota</taxon>
        <taxon>Metazoa</taxon>
        <taxon>Ecdysozoa</taxon>
        <taxon>Nematoda</taxon>
        <taxon>Enoplea</taxon>
        <taxon>Dorylaimia</taxon>
        <taxon>Mermithida</taxon>
        <taxon>Mermithoidea</taxon>
        <taxon>Mermithidae</taxon>
        <taxon>Romanomermis</taxon>
    </lineage>
</organism>
<accession>A0A915IJ66</accession>
<dbReference type="WBParaSite" id="nRc.2.0.1.t14227-RA">
    <property type="protein sequence ID" value="nRc.2.0.1.t14227-RA"/>
    <property type="gene ID" value="nRc.2.0.1.g14227"/>
</dbReference>
<sequence length="107" mass="11834">MSWNLPVFPKAMLAGESLTKTPTQASTDTELDKETAMAVESLIKDIAEESFMIKTEVPTRTDIIQIKSDEEDVSQIDTTALTTTAKTSSSLTPLSKNLSYSQFKLDW</sequence>
<name>A0A915IJ66_ROMCU</name>
<keyword evidence="1" id="KW-1185">Reference proteome</keyword>
<proteinExistence type="predicted"/>
<protein>
    <submittedName>
        <fullName evidence="2">Uncharacterized protein</fullName>
    </submittedName>
</protein>
<reference evidence="2" key="1">
    <citation type="submission" date="2022-11" db="UniProtKB">
        <authorList>
            <consortium name="WormBaseParasite"/>
        </authorList>
    </citation>
    <scope>IDENTIFICATION</scope>
</reference>
<evidence type="ECO:0000313" key="1">
    <source>
        <dbReference type="Proteomes" id="UP000887565"/>
    </source>
</evidence>
<dbReference type="AlphaFoldDB" id="A0A915IJ66"/>
<evidence type="ECO:0000313" key="2">
    <source>
        <dbReference type="WBParaSite" id="nRc.2.0.1.t14227-RA"/>
    </source>
</evidence>
<dbReference type="Proteomes" id="UP000887565">
    <property type="component" value="Unplaced"/>
</dbReference>